<accession>A0A9P0QTV6</accession>
<dbReference type="Pfam" id="PF14604">
    <property type="entry name" value="SH3_9"/>
    <property type="match status" value="1"/>
</dbReference>
<sequence>MPSPPFKVISIFEYKSDYDDDLPFPVDQVITVDTIEDDEWYSGTLNGRSGMFPKNFVKEYESAEVKPAEATPIESIKQTEAVEEPAQSSSVVEHVSPTQPKVAPAPVEAPKSPTAAKITNKFPTGGAVFPNQKIQDPYAVKKQFVASSKSSYVPQIKPRDDSKVVHKMHNEVPVREIVNHNTEETEKEEVAPQLSLKERIALIQKQQQEEAEREAAALQKQKERKIKAAEEKEKLKKEKAAAALAAPEANTDDVDAADAEYVEVDEHDTHSHKSISRHNTGRSSIIHDHHATDGGVVHGQSIGEDADQEEQSGEEDAEKAEENEDEEGAEEEEEEEDEELRRKRLVERMAKMSGGRNMFGMMGGMNPLAPAAGAKPTSPKAKKITKKEVDEVAPISAPNVPSIPKPVSILPIGAPNDLPAKSKGETTAGGGTSSMGDEEDDYTESDSKFIDSGDIHPGAGPIKSPTESFEESTTIRGSDDSPSVDPDLEVASNSIHFEPEGTGYEADVDLSDKPRGDELLRRESIKSRSSVSSHPAPSLPSVVPHVPVSPESKNLPEPTVDDRRDDGEISPAFAVPPPLPAHPPIPSAVAPTSPIPPVPPIPPIPPIPSARPPPPAPPSIPTPPVPSIPVADKSFNENAYEEDEDADSEEYDFVPVSPSRAFNAPSHSQVPGRAPPPPPPTGAPAPPLPTSAPPPPSQQFSRAATDIPSSALPLNRTSTGTSIGSTGRRHSSDFNLQRTGSFTSPTKDGVSQAQSAFNDLEFEIANINSSSSWWLKNDLPESLAPKIGAELTFEVDSHSITKRLGRHLVLKDYYVLFSDLSQLIFELEYDSEDPRSTIKFVNYFVKQSPIVRKDLLDKSSREFGHKIVELAGASQKISGTDGLVFEVLDKLSHSDNLLKPIGNKSFGVPIYRNTNNVNIGKVDEIKPGDILCIKSGKFVNHKAFNIGKNSHIHVGEDGDVFSAIIYEFDPKKDRFKVLQSDASGLVHKESYKLSDMKSGRIRVFRVVSRSYVEW</sequence>
<comment type="caution">
    <text evidence="5">The sequence shown here is derived from an EMBL/GenBank/DDBJ whole genome shotgun (WGS) entry which is preliminary data.</text>
</comment>
<feature type="compositionally biased region" description="Acidic residues" evidence="3">
    <location>
        <begin position="639"/>
        <end position="652"/>
    </location>
</feature>
<feature type="compositionally biased region" description="Acidic residues" evidence="3">
    <location>
        <begin position="304"/>
        <end position="338"/>
    </location>
</feature>
<protein>
    <submittedName>
        <fullName evidence="5">Myosin tail region-interacting protein MTI1</fullName>
    </submittedName>
</protein>
<dbReference type="Proteomes" id="UP000837801">
    <property type="component" value="Unassembled WGS sequence"/>
</dbReference>
<evidence type="ECO:0000256" key="3">
    <source>
        <dbReference type="SAM" id="MobiDB-lite"/>
    </source>
</evidence>
<feature type="compositionally biased region" description="Low complexity" evidence="3">
    <location>
        <begin position="100"/>
        <end position="112"/>
    </location>
</feature>
<dbReference type="InterPro" id="IPR036028">
    <property type="entry name" value="SH3-like_dom_sf"/>
</dbReference>
<feature type="compositionally biased region" description="Polar residues" evidence="3">
    <location>
        <begin position="86"/>
        <end position="99"/>
    </location>
</feature>
<evidence type="ECO:0000313" key="6">
    <source>
        <dbReference type="Proteomes" id="UP000837801"/>
    </source>
</evidence>
<dbReference type="InterPro" id="IPR001452">
    <property type="entry name" value="SH3_domain"/>
</dbReference>
<dbReference type="InterPro" id="IPR057402">
    <property type="entry name" value="AIM3_BBC1_C"/>
</dbReference>
<evidence type="ECO:0000313" key="5">
    <source>
        <dbReference type="EMBL" id="CAH2354440.1"/>
    </source>
</evidence>
<keyword evidence="1 2" id="KW-0728">SH3 domain</keyword>
<dbReference type="PANTHER" id="PTHR46026:SF1">
    <property type="entry name" value="RHO-TYPE GUANINE NUCLEOTIDE EXCHANGE FACTOR, ISOFORM F"/>
    <property type="match status" value="1"/>
</dbReference>
<feature type="domain" description="SH3" evidence="4">
    <location>
        <begin position="3"/>
        <end position="62"/>
    </location>
</feature>
<gene>
    <name evidence="5" type="ORF">CLIB1423_16S02718</name>
</gene>
<feature type="compositionally biased region" description="Pro residues" evidence="3">
    <location>
        <begin position="673"/>
        <end position="697"/>
    </location>
</feature>
<feature type="compositionally biased region" description="Polar residues" evidence="3">
    <location>
        <begin position="465"/>
        <end position="476"/>
    </location>
</feature>
<feature type="compositionally biased region" description="Basic and acidic residues" evidence="3">
    <location>
        <begin position="226"/>
        <end position="240"/>
    </location>
</feature>
<feature type="compositionally biased region" description="Pro residues" evidence="3">
    <location>
        <begin position="593"/>
        <end position="627"/>
    </location>
</feature>
<evidence type="ECO:0000256" key="1">
    <source>
        <dbReference type="ARBA" id="ARBA00022443"/>
    </source>
</evidence>
<reference evidence="5" key="1">
    <citation type="submission" date="2022-03" db="EMBL/GenBank/DDBJ databases">
        <authorList>
            <person name="Legras J.-L."/>
            <person name="Devillers H."/>
            <person name="Grondin C."/>
        </authorList>
    </citation>
    <scope>NUCLEOTIDE SEQUENCE</scope>
    <source>
        <strain evidence="5">CLIB 1423</strain>
    </source>
</reference>
<feature type="region of interest" description="Disordered" evidence="3">
    <location>
        <begin position="205"/>
        <end position="750"/>
    </location>
</feature>
<evidence type="ECO:0000259" key="4">
    <source>
        <dbReference type="PROSITE" id="PS50002"/>
    </source>
</evidence>
<dbReference type="SMART" id="SM00326">
    <property type="entry name" value="SH3"/>
    <property type="match status" value="1"/>
</dbReference>
<dbReference type="PANTHER" id="PTHR46026">
    <property type="entry name" value="RHO-TYPE GUANINE NUCLEOTIDE EXCHANGE FACTOR, ISOFORM F"/>
    <property type="match status" value="1"/>
</dbReference>
<feature type="compositionally biased region" description="Acidic residues" evidence="3">
    <location>
        <begin position="250"/>
        <end position="266"/>
    </location>
</feature>
<feature type="region of interest" description="Disordered" evidence="3">
    <location>
        <begin position="69"/>
        <end position="112"/>
    </location>
</feature>
<feature type="compositionally biased region" description="Low complexity" evidence="3">
    <location>
        <begin position="527"/>
        <end position="552"/>
    </location>
</feature>
<proteinExistence type="predicted"/>
<dbReference type="PROSITE" id="PS50002">
    <property type="entry name" value="SH3"/>
    <property type="match status" value="1"/>
</dbReference>
<dbReference type="Gene3D" id="2.30.30.40">
    <property type="entry name" value="SH3 Domains"/>
    <property type="match status" value="1"/>
</dbReference>
<dbReference type="Pfam" id="PF25459">
    <property type="entry name" value="AIM3_BBC1_C"/>
    <property type="match status" value="1"/>
</dbReference>
<dbReference type="SUPFAM" id="SSF50044">
    <property type="entry name" value="SH3-domain"/>
    <property type="match status" value="1"/>
</dbReference>
<feature type="compositionally biased region" description="Basic residues" evidence="3">
    <location>
        <begin position="270"/>
        <end position="280"/>
    </location>
</feature>
<feature type="compositionally biased region" description="Pro residues" evidence="3">
    <location>
        <begin position="574"/>
        <end position="586"/>
    </location>
</feature>
<dbReference type="EMBL" id="CAKXYY010000016">
    <property type="protein sequence ID" value="CAH2354440.1"/>
    <property type="molecule type" value="Genomic_DNA"/>
</dbReference>
<feature type="compositionally biased region" description="Low complexity" evidence="3">
    <location>
        <begin position="716"/>
        <end position="726"/>
    </location>
</feature>
<keyword evidence="6" id="KW-1185">Reference proteome</keyword>
<feature type="compositionally biased region" description="Basic and acidic residues" evidence="3">
    <location>
        <begin position="445"/>
        <end position="454"/>
    </location>
</feature>
<name>A0A9P0QTV6_9ASCO</name>
<feature type="compositionally biased region" description="Basic and acidic residues" evidence="3">
    <location>
        <begin position="510"/>
        <end position="526"/>
    </location>
</feature>
<dbReference type="OrthoDB" id="207120at2759"/>
<dbReference type="AlphaFoldDB" id="A0A9P0QTV6"/>
<evidence type="ECO:0000256" key="2">
    <source>
        <dbReference type="PROSITE-ProRule" id="PRU00192"/>
    </source>
</evidence>
<feature type="compositionally biased region" description="Polar residues" evidence="3">
    <location>
        <begin position="733"/>
        <end position="750"/>
    </location>
</feature>
<organism evidence="5 6">
    <name type="scientific">[Candida] railenensis</name>
    <dbReference type="NCBI Taxonomy" id="45579"/>
    <lineage>
        <taxon>Eukaryota</taxon>
        <taxon>Fungi</taxon>
        <taxon>Dikarya</taxon>
        <taxon>Ascomycota</taxon>
        <taxon>Saccharomycotina</taxon>
        <taxon>Pichiomycetes</taxon>
        <taxon>Debaryomycetaceae</taxon>
        <taxon>Kurtzmaniella</taxon>
    </lineage>
</organism>